<keyword evidence="4" id="KW-1185">Reference proteome</keyword>
<keyword evidence="3" id="KW-0808">Transferase</keyword>
<reference evidence="3 4" key="1">
    <citation type="submission" date="2019-09" db="EMBL/GenBank/DDBJ databases">
        <authorList>
            <person name="Park J.-S."/>
            <person name="Choi H.-J."/>
        </authorList>
    </citation>
    <scope>NUCLEOTIDE SEQUENCE [LARGE SCALE GENOMIC DNA]</scope>
    <source>
        <strain evidence="3 4">176SS1-4</strain>
    </source>
</reference>
<feature type="domain" description="Methyltransferase type 12" evidence="2">
    <location>
        <begin position="57"/>
        <end position="153"/>
    </location>
</feature>
<keyword evidence="3" id="KW-0489">Methyltransferase</keyword>
<dbReference type="CDD" id="cd02440">
    <property type="entry name" value="AdoMet_MTases"/>
    <property type="match status" value="1"/>
</dbReference>
<feature type="region of interest" description="Disordered" evidence="1">
    <location>
        <begin position="1"/>
        <end position="31"/>
    </location>
</feature>
<sequence>MTDRVRAQYEAYPYPTRDPRDEATRLVSGSPSDPVEIDHFLFGGRRDWSQGTRILVAGGGTGDGLVQIAQVLAWAGVEAEITYLDLSETAREITEARVAARGLTGVRFVTGSLLDAAELGRFDYIDCCGVLHHLPDPPAGFAALRSALAPGGGIGFMVYAPLGRTGVYPLQEAFGELFGRMTETERLSAAREVMERIPAGHPFRLNPHLGDHLSSDAGFYDLLLHSQDRSYSVTELLSTLEATGLSLVSFVPEGLYDLERFHPVPEGMSAARSMALAEALDGMMKVHVGYAVPQPETRAPATARPDLVPHLEGPADRIAAALASRGRIGLRAAGRAVTVALPTQDAAYVARIDGRASLGEIGAPPETWSRIEAAFRPWNLLRYSSLPPRPE</sequence>
<evidence type="ECO:0000259" key="2">
    <source>
        <dbReference type="Pfam" id="PF08242"/>
    </source>
</evidence>
<organism evidence="3 4">
    <name type="scientific">Histidinibacterium aquaticum</name>
    <dbReference type="NCBI Taxonomy" id="2613962"/>
    <lineage>
        <taxon>Bacteria</taxon>
        <taxon>Pseudomonadati</taxon>
        <taxon>Pseudomonadota</taxon>
        <taxon>Alphaproteobacteria</taxon>
        <taxon>Rhodobacterales</taxon>
        <taxon>Paracoccaceae</taxon>
        <taxon>Histidinibacterium</taxon>
    </lineage>
</organism>
<dbReference type="InterPro" id="IPR013217">
    <property type="entry name" value="Methyltransf_12"/>
</dbReference>
<evidence type="ECO:0000256" key="1">
    <source>
        <dbReference type="SAM" id="MobiDB-lite"/>
    </source>
</evidence>
<dbReference type="Gene3D" id="3.40.50.150">
    <property type="entry name" value="Vaccinia Virus protein VP39"/>
    <property type="match status" value="1"/>
</dbReference>
<dbReference type="Pfam" id="PF08242">
    <property type="entry name" value="Methyltransf_12"/>
    <property type="match status" value="1"/>
</dbReference>
<dbReference type="EMBL" id="VYQE01000001">
    <property type="protein sequence ID" value="KAA9009712.1"/>
    <property type="molecule type" value="Genomic_DNA"/>
</dbReference>
<protein>
    <submittedName>
        <fullName evidence="3">Class I SAM-dependent methyltransferase</fullName>
    </submittedName>
</protein>
<evidence type="ECO:0000313" key="3">
    <source>
        <dbReference type="EMBL" id="KAA9009712.1"/>
    </source>
</evidence>
<gene>
    <name evidence="3" type="ORF">F3S47_00095</name>
</gene>
<dbReference type="RefSeq" id="WP_150443192.1">
    <property type="nucleotide sequence ID" value="NZ_VYQE01000001.1"/>
</dbReference>
<comment type="caution">
    <text evidence="3">The sequence shown here is derived from an EMBL/GenBank/DDBJ whole genome shotgun (WGS) entry which is preliminary data.</text>
</comment>
<dbReference type="GO" id="GO:0032259">
    <property type="term" value="P:methylation"/>
    <property type="evidence" value="ECO:0007669"/>
    <property type="project" value="UniProtKB-KW"/>
</dbReference>
<dbReference type="GO" id="GO:0008168">
    <property type="term" value="F:methyltransferase activity"/>
    <property type="evidence" value="ECO:0007669"/>
    <property type="project" value="UniProtKB-KW"/>
</dbReference>
<accession>A0A5J5GQN7</accession>
<dbReference type="Proteomes" id="UP000326554">
    <property type="component" value="Unassembled WGS sequence"/>
</dbReference>
<dbReference type="InterPro" id="IPR029063">
    <property type="entry name" value="SAM-dependent_MTases_sf"/>
</dbReference>
<proteinExistence type="predicted"/>
<name>A0A5J5GQN7_9RHOB</name>
<dbReference type="AlphaFoldDB" id="A0A5J5GQN7"/>
<evidence type="ECO:0000313" key="4">
    <source>
        <dbReference type="Proteomes" id="UP000326554"/>
    </source>
</evidence>
<dbReference type="SUPFAM" id="SSF53335">
    <property type="entry name" value="S-adenosyl-L-methionine-dependent methyltransferases"/>
    <property type="match status" value="1"/>
</dbReference>